<feature type="domain" description="Flagellar hook-associated protein 2 C-terminal" evidence="9">
    <location>
        <begin position="659"/>
        <end position="757"/>
    </location>
</feature>
<evidence type="ECO:0000256" key="3">
    <source>
        <dbReference type="ARBA" id="ARBA00011255"/>
    </source>
</evidence>
<protein>
    <recommendedName>
        <fullName evidence="7">Filament cap protein</fullName>
    </recommendedName>
    <alternativeName>
        <fullName evidence="6">Flagellar cap protein</fullName>
    </alternativeName>
</protein>
<organism evidence="10">
    <name type="scientific">hydrothermal vent metagenome</name>
    <dbReference type="NCBI Taxonomy" id="652676"/>
    <lineage>
        <taxon>unclassified sequences</taxon>
        <taxon>metagenomes</taxon>
        <taxon>ecological metagenomes</taxon>
    </lineage>
</organism>
<comment type="subunit">
    <text evidence="3">Homopentamer.</text>
</comment>
<dbReference type="PANTHER" id="PTHR30288:SF0">
    <property type="entry name" value="FLAGELLAR HOOK-ASSOCIATED PROTEIN 2"/>
    <property type="match status" value="1"/>
</dbReference>
<feature type="domain" description="Flagellar hook-associated protein 2 N-terminal" evidence="8">
    <location>
        <begin position="16"/>
        <end position="112"/>
    </location>
</feature>
<feature type="domain" description="Flagellar hook-associated protein 2 C-terminal" evidence="9">
    <location>
        <begin position="212"/>
        <end position="383"/>
    </location>
</feature>
<name>A0A3B0VTG0_9ZZZZ</name>
<evidence type="ECO:0000313" key="10">
    <source>
        <dbReference type="EMBL" id="VAW46968.1"/>
    </source>
</evidence>
<dbReference type="EMBL" id="UOFB01000166">
    <property type="protein sequence ID" value="VAW46968.1"/>
    <property type="molecule type" value="Genomic_DNA"/>
</dbReference>
<dbReference type="GO" id="GO:0009424">
    <property type="term" value="C:bacterial-type flagellum hook"/>
    <property type="evidence" value="ECO:0007669"/>
    <property type="project" value="InterPro"/>
</dbReference>
<dbReference type="GO" id="GO:0007155">
    <property type="term" value="P:cell adhesion"/>
    <property type="evidence" value="ECO:0007669"/>
    <property type="project" value="InterPro"/>
</dbReference>
<reference evidence="10" key="1">
    <citation type="submission" date="2018-06" db="EMBL/GenBank/DDBJ databases">
        <authorList>
            <person name="Zhirakovskaya E."/>
        </authorList>
    </citation>
    <scope>NUCLEOTIDE SEQUENCE</scope>
</reference>
<dbReference type="InterPro" id="IPR003481">
    <property type="entry name" value="FliD_N"/>
</dbReference>
<dbReference type="PANTHER" id="PTHR30288">
    <property type="entry name" value="FLAGELLAR CAP/ASSEMBLY PROTEIN FLID"/>
    <property type="match status" value="1"/>
</dbReference>
<dbReference type="Pfam" id="PF07195">
    <property type="entry name" value="FliD_C"/>
    <property type="match status" value="2"/>
</dbReference>
<accession>A0A3B0VTG0</accession>
<gene>
    <name evidence="10" type="ORF">MNBD_GAMMA04-1592</name>
</gene>
<proteinExistence type="inferred from homology"/>
<dbReference type="InterPro" id="IPR040026">
    <property type="entry name" value="FliD"/>
</dbReference>
<evidence type="ECO:0000256" key="5">
    <source>
        <dbReference type="ARBA" id="ARBA00023143"/>
    </source>
</evidence>
<dbReference type="Pfam" id="PF02465">
    <property type="entry name" value="FliD_N"/>
    <property type="match status" value="1"/>
</dbReference>
<sequence length="774" mass="80638">MANDIGTTLLNSLTNSTFDSGNMAKVLAEANVAGPRAILDKKEEKTNTELGALTYLETNIQAFNSYLVDLSSPDIFNSRSVTSSDESVVSVQATGQAVSGAYQIESKQLAQANTIVSNKTYTSASDTISTGTLSISVGGQTKDIVIDASNNTLEGLQAIVNNGDYGVNAAIVNNGGQYQIMFTSKNTGAASTISLSGLADFDVDGMTTTSEARDAVMSINGLNVANSTNDFSNVIDGLSIQLNSVSSMVQSVGVTSDSQKIVDTVSNFVDVYNQLDTILADLGSYRSLSAEEQESADFDYFGDLSGSSLLRDLKGQLRDALSGAIPQLTDPNTLASVGISFDRDGKMALDSALLNSVATNNLESLSLIFAKGGSSTDPLINVIGGNEETLAGNYAIDITQVAERATVSGGAVAYAANEFRANGDRVFDPNAALTVDAGAGLQVSINGAANVAVNLTAGTYATKEDVATQMQTDINTALAGSTVSVVYDSSQARYELTTADGTLDLSSLVGMENQGFSNNATYTGNPLIDLATAATLDVSIDGSTAVTATIGAGKYTLDELSNNLQNTINGLTEVASSGAGVSVSTAGGVLAITSDRYGFASDVTLSNFSGFGNAGLTANLTDTGLNVDGTITTASGSLSLGAYADSEDGRKIKISDFAAIGAEPAEVRGLEFEVLGGVTGARGDINFSQGFASRLEETIQRLFEDDNGLVKNRIESLSEKSTDYEEKRDKLDLRYDKLLLKYQLDFGALQTLLSSTQRTSDFLTATFSNNNNNN</sequence>
<dbReference type="GO" id="GO:0009421">
    <property type="term" value="C:bacterial-type flagellum filament cap"/>
    <property type="evidence" value="ECO:0007669"/>
    <property type="project" value="InterPro"/>
</dbReference>
<evidence type="ECO:0000256" key="7">
    <source>
        <dbReference type="ARBA" id="ARBA00033192"/>
    </source>
</evidence>
<evidence type="ECO:0000259" key="9">
    <source>
        <dbReference type="Pfam" id="PF07195"/>
    </source>
</evidence>
<keyword evidence="10" id="KW-0969">Cilium</keyword>
<evidence type="ECO:0000259" key="8">
    <source>
        <dbReference type="Pfam" id="PF02465"/>
    </source>
</evidence>
<dbReference type="GO" id="GO:0071973">
    <property type="term" value="P:bacterial-type flagellum-dependent cell motility"/>
    <property type="evidence" value="ECO:0007669"/>
    <property type="project" value="TreeGrafter"/>
</dbReference>
<evidence type="ECO:0000256" key="4">
    <source>
        <dbReference type="ARBA" id="ARBA00023054"/>
    </source>
</evidence>
<keyword evidence="5" id="KW-0975">Bacterial flagellum</keyword>
<comment type="similarity">
    <text evidence="2">Belongs to the FliD family.</text>
</comment>
<keyword evidence="4" id="KW-0175">Coiled coil</keyword>
<evidence type="ECO:0000256" key="2">
    <source>
        <dbReference type="ARBA" id="ARBA00009764"/>
    </source>
</evidence>
<comment type="subcellular location">
    <subcellularLocation>
        <location evidence="1">Bacterial flagellum</location>
    </subcellularLocation>
</comment>
<keyword evidence="10" id="KW-0966">Cell projection</keyword>
<dbReference type="AlphaFoldDB" id="A0A3B0VTG0"/>
<evidence type="ECO:0000256" key="6">
    <source>
        <dbReference type="ARBA" id="ARBA00033074"/>
    </source>
</evidence>
<evidence type="ECO:0000256" key="1">
    <source>
        <dbReference type="ARBA" id="ARBA00004365"/>
    </source>
</evidence>
<dbReference type="InterPro" id="IPR010809">
    <property type="entry name" value="FliD_C"/>
</dbReference>
<keyword evidence="10" id="KW-0282">Flagellum</keyword>